<sequence length="286" mass="33490">MRMKLTNVSINNLRCAKNIAHFKKDRCFMSQVYQENLVSVIMPTYNSSSVLEASIASIQKQGYQNWELLVVDDCSKDGTQEILRQLAKRDMRIRPFFQTENRGSGFARNKGLSKARGRFVAFLDSDDLWHPDKLEEQLAFMKTHGYGFTFTAYHVFEEQPTAIKRTVRVPRKINYQQLLKNTIIGCLTVMIDREKVGDFRMPLLRARQDTATWLSILKEQDYAYGLTEPLAYYRVSATSLSSNKWRMLKKNWQMYRECEGLNIVYASYVFSCYVCNALWKRRRQIG</sequence>
<evidence type="ECO:0000256" key="1">
    <source>
        <dbReference type="ARBA" id="ARBA00006739"/>
    </source>
</evidence>
<dbReference type="Gene3D" id="3.90.550.10">
    <property type="entry name" value="Spore Coat Polysaccharide Biosynthesis Protein SpsA, Chain A"/>
    <property type="match status" value="1"/>
</dbReference>
<dbReference type="InterPro" id="IPR001173">
    <property type="entry name" value="Glyco_trans_2-like"/>
</dbReference>
<reference evidence="3 4" key="1">
    <citation type="submission" date="2020-03" db="EMBL/GenBank/DDBJ databases">
        <title>Soil Listeria distribution.</title>
        <authorList>
            <person name="Liao J."/>
            <person name="Wiedmann M."/>
        </authorList>
    </citation>
    <scope>NUCLEOTIDE SEQUENCE [LARGE SCALE GENOMIC DNA]</scope>
    <source>
        <strain evidence="3 4">FSL L7-0978</strain>
    </source>
</reference>
<comment type="similarity">
    <text evidence="1">Belongs to the glycosyltransferase 2 family.</text>
</comment>
<accession>A0A7X0XZG1</accession>
<dbReference type="CDD" id="cd00761">
    <property type="entry name" value="Glyco_tranf_GTA_type"/>
    <property type="match status" value="1"/>
</dbReference>
<dbReference type="PANTHER" id="PTHR22916:SF3">
    <property type="entry name" value="UDP-GLCNAC:BETAGAL BETA-1,3-N-ACETYLGLUCOSAMINYLTRANSFERASE-LIKE PROTEIN 1"/>
    <property type="match status" value="1"/>
</dbReference>
<dbReference type="Pfam" id="PF00535">
    <property type="entry name" value="Glycos_transf_2"/>
    <property type="match status" value="1"/>
</dbReference>
<evidence type="ECO:0000259" key="2">
    <source>
        <dbReference type="Pfam" id="PF00535"/>
    </source>
</evidence>
<dbReference type="Proteomes" id="UP000539064">
    <property type="component" value="Unassembled WGS sequence"/>
</dbReference>
<dbReference type="InterPro" id="IPR029044">
    <property type="entry name" value="Nucleotide-diphossugar_trans"/>
</dbReference>
<protein>
    <submittedName>
        <fullName evidence="3">Glycosyltransferase family 2 protein</fullName>
    </submittedName>
</protein>
<dbReference type="AlphaFoldDB" id="A0A7X0XZG1"/>
<feature type="domain" description="Glycosyltransferase 2-like" evidence="2">
    <location>
        <begin position="39"/>
        <end position="186"/>
    </location>
</feature>
<organism evidence="3 4">
    <name type="scientific">Listeria booriae</name>
    <dbReference type="NCBI Taxonomy" id="1552123"/>
    <lineage>
        <taxon>Bacteria</taxon>
        <taxon>Bacillati</taxon>
        <taxon>Bacillota</taxon>
        <taxon>Bacilli</taxon>
        <taxon>Bacillales</taxon>
        <taxon>Listeriaceae</taxon>
        <taxon>Listeria</taxon>
    </lineage>
</organism>
<evidence type="ECO:0000313" key="4">
    <source>
        <dbReference type="Proteomes" id="UP000539064"/>
    </source>
</evidence>
<proteinExistence type="inferred from homology"/>
<dbReference type="SUPFAM" id="SSF53448">
    <property type="entry name" value="Nucleotide-diphospho-sugar transferases"/>
    <property type="match status" value="1"/>
</dbReference>
<dbReference type="PANTHER" id="PTHR22916">
    <property type="entry name" value="GLYCOSYLTRANSFERASE"/>
    <property type="match status" value="1"/>
</dbReference>
<name>A0A7X0XZG1_9LIST</name>
<gene>
    <name evidence="3" type="ORF">HCA52_11875</name>
</gene>
<dbReference type="EMBL" id="JAARVG010000011">
    <property type="protein sequence ID" value="MBC1794122.1"/>
    <property type="molecule type" value="Genomic_DNA"/>
</dbReference>
<dbReference type="GO" id="GO:0016758">
    <property type="term" value="F:hexosyltransferase activity"/>
    <property type="evidence" value="ECO:0007669"/>
    <property type="project" value="UniProtKB-ARBA"/>
</dbReference>
<evidence type="ECO:0000313" key="3">
    <source>
        <dbReference type="EMBL" id="MBC1794122.1"/>
    </source>
</evidence>
<comment type="caution">
    <text evidence="3">The sequence shown here is derived from an EMBL/GenBank/DDBJ whole genome shotgun (WGS) entry which is preliminary data.</text>
</comment>
<keyword evidence="3" id="KW-0808">Transferase</keyword>
<dbReference type="FunFam" id="3.90.550.10:FF:000130">
    <property type="entry name" value="Family 2 glycosyl transferase"/>
    <property type="match status" value="1"/>
</dbReference>